<dbReference type="InterPro" id="IPR036887">
    <property type="entry name" value="HTH_APSES_sf"/>
</dbReference>
<evidence type="ECO:0000256" key="2">
    <source>
        <dbReference type="ARBA" id="ARBA00023043"/>
    </source>
</evidence>
<dbReference type="EMBL" id="ML014156">
    <property type="protein sequence ID" value="RKP01947.1"/>
    <property type="molecule type" value="Genomic_DNA"/>
</dbReference>
<dbReference type="PANTHER" id="PTHR43828">
    <property type="entry name" value="ASPARAGINASE"/>
    <property type="match status" value="1"/>
</dbReference>
<dbReference type="InterPro" id="IPR018004">
    <property type="entry name" value="KilA/APSES_HTH"/>
</dbReference>
<evidence type="ECO:0000313" key="6">
    <source>
        <dbReference type="EMBL" id="RKP01947.1"/>
    </source>
</evidence>
<evidence type="ECO:0000256" key="3">
    <source>
        <dbReference type="PROSITE-ProRule" id="PRU00023"/>
    </source>
</evidence>
<evidence type="ECO:0000313" key="7">
    <source>
        <dbReference type="Proteomes" id="UP000274922"/>
    </source>
</evidence>
<dbReference type="Gene3D" id="1.25.40.20">
    <property type="entry name" value="Ankyrin repeat-containing domain"/>
    <property type="match status" value="1"/>
</dbReference>
<feature type="repeat" description="ANK" evidence="3">
    <location>
        <begin position="374"/>
        <end position="406"/>
    </location>
</feature>
<feature type="domain" description="HTH APSES-type" evidence="5">
    <location>
        <begin position="5"/>
        <end position="114"/>
    </location>
</feature>
<evidence type="ECO:0000259" key="5">
    <source>
        <dbReference type="PROSITE" id="PS51299"/>
    </source>
</evidence>
<accession>A0A4P9X9D2</accession>
<organism evidence="6 7">
    <name type="scientific">Caulochytrium protostelioides</name>
    <dbReference type="NCBI Taxonomy" id="1555241"/>
    <lineage>
        <taxon>Eukaryota</taxon>
        <taxon>Fungi</taxon>
        <taxon>Fungi incertae sedis</taxon>
        <taxon>Chytridiomycota</taxon>
        <taxon>Chytridiomycota incertae sedis</taxon>
        <taxon>Chytridiomycetes</taxon>
        <taxon>Caulochytriales</taxon>
        <taxon>Caulochytriaceae</taxon>
        <taxon>Caulochytrium</taxon>
    </lineage>
</organism>
<dbReference type="Gene3D" id="3.10.260.10">
    <property type="entry name" value="Transcription regulator HTH, APSES-type DNA-binding domain"/>
    <property type="match status" value="1"/>
</dbReference>
<protein>
    <recommendedName>
        <fullName evidence="5">HTH APSES-type domain-containing protein</fullName>
    </recommendedName>
</protein>
<name>A0A4P9X9D2_9FUNG</name>
<dbReference type="Proteomes" id="UP000274922">
    <property type="component" value="Unassembled WGS sequence"/>
</dbReference>
<dbReference type="SUPFAM" id="SSF54616">
    <property type="entry name" value="DNA-binding domain of Mlu1-box binding protein MBP1"/>
    <property type="match status" value="1"/>
</dbReference>
<dbReference type="PROSITE" id="PS51299">
    <property type="entry name" value="HTH_APSES"/>
    <property type="match status" value="1"/>
</dbReference>
<feature type="region of interest" description="Disordered" evidence="4">
    <location>
        <begin position="130"/>
        <end position="207"/>
    </location>
</feature>
<evidence type="ECO:0000256" key="1">
    <source>
        <dbReference type="ARBA" id="ARBA00022737"/>
    </source>
</evidence>
<gene>
    <name evidence="6" type="ORF">CXG81DRAFT_11338</name>
</gene>
<dbReference type="SMART" id="SM01252">
    <property type="entry name" value="KilA-N"/>
    <property type="match status" value="1"/>
</dbReference>
<proteinExistence type="predicted"/>
<dbReference type="GO" id="GO:0030907">
    <property type="term" value="C:MBF transcription complex"/>
    <property type="evidence" value="ECO:0007669"/>
    <property type="project" value="TreeGrafter"/>
</dbReference>
<dbReference type="STRING" id="1555241.A0A4P9X9D2"/>
<dbReference type="GO" id="GO:0001228">
    <property type="term" value="F:DNA-binding transcription activator activity, RNA polymerase II-specific"/>
    <property type="evidence" value="ECO:0007669"/>
    <property type="project" value="UniProtKB-ARBA"/>
</dbReference>
<dbReference type="Pfam" id="PF00023">
    <property type="entry name" value="Ank"/>
    <property type="match status" value="1"/>
</dbReference>
<feature type="compositionally biased region" description="Low complexity" evidence="4">
    <location>
        <begin position="130"/>
        <end position="163"/>
    </location>
</feature>
<dbReference type="InterPro" id="IPR051642">
    <property type="entry name" value="SWI6-like"/>
</dbReference>
<dbReference type="GO" id="GO:0033309">
    <property type="term" value="C:SBF transcription complex"/>
    <property type="evidence" value="ECO:0007669"/>
    <property type="project" value="TreeGrafter"/>
</dbReference>
<dbReference type="InterPro" id="IPR003163">
    <property type="entry name" value="Tscrpt_reg_HTH_APSES-type"/>
</dbReference>
<dbReference type="Pfam" id="PF04383">
    <property type="entry name" value="KilA-N"/>
    <property type="match status" value="1"/>
</dbReference>
<dbReference type="PROSITE" id="PS50297">
    <property type="entry name" value="ANK_REP_REGION"/>
    <property type="match status" value="1"/>
</dbReference>
<dbReference type="GO" id="GO:0003677">
    <property type="term" value="F:DNA binding"/>
    <property type="evidence" value="ECO:0007669"/>
    <property type="project" value="InterPro"/>
</dbReference>
<dbReference type="PANTHER" id="PTHR43828:SF3">
    <property type="entry name" value="CHROMO DOMAIN-CONTAINING PROTEIN"/>
    <property type="match status" value="1"/>
</dbReference>
<dbReference type="AlphaFoldDB" id="A0A4P9X9D2"/>
<dbReference type="OrthoDB" id="6718656at2759"/>
<dbReference type="SUPFAM" id="SSF48403">
    <property type="entry name" value="Ankyrin repeat"/>
    <property type="match status" value="1"/>
</dbReference>
<sequence>MEDGKIPIVMTEYSKIPVWEYSCRGVAVMRRRADSWLNATQILKVAGVEKGQRTKILEREILSGRHEKVQGGYGKYQGTWMPFDTGVDLARRYGVEHLLTPILSFSSNGEGGLPLAAAVAAAPRARLPRGIPIQTAAPTPRPLRTPATAPRAARSGGPAATRTTARRTRTTVTATPTPPSTKPRLRPRPSKPHAQGLHGADAEDAASRGAADLEQYKHLLIAPFVQPDPNVIPLPLTKEYDARDFDINMALDDLGNTTCHWAAAFARLAILERAIARGADVHRVNHTSHSALMRAVMMPTNYESQSFPRLLQMLASTLHHTDITGRTVLHHTCLLAGLRGRADAATYYLECLKDYAAVTPPGHLHTLLDVRDRNGDSALNIAARIGRPRLAKILIEMGADINLPNKAGLVPSDFGVLDD</sequence>
<evidence type="ECO:0000256" key="4">
    <source>
        <dbReference type="SAM" id="MobiDB-lite"/>
    </source>
</evidence>
<keyword evidence="1" id="KW-0677">Repeat</keyword>
<reference evidence="7" key="1">
    <citation type="journal article" date="2018" name="Nat. Microbiol.">
        <title>Leveraging single-cell genomics to expand the fungal tree of life.</title>
        <authorList>
            <person name="Ahrendt S.R."/>
            <person name="Quandt C.A."/>
            <person name="Ciobanu D."/>
            <person name="Clum A."/>
            <person name="Salamov A."/>
            <person name="Andreopoulos B."/>
            <person name="Cheng J.F."/>
            <person name="Woyke T."/>
            <person name="Pelin A."/>
            <person name="Henrissat B."/>
            <person name="Reynolds N.K."/>
            <person name="Benny G.L."/>
            <person name="Smith M.E."/>
            <person name="James T.Y."/>
            <person name="Grigoriev I.V."/>
        </authorList>
    </citation>
    <scope>NUCLEOTIDE SEQUENCE [LARGE SCALE GENOMIC DNA]</scope>
    <source>
        <strain evidence="7">ATCC 52028</strain>
    </source>
</reference>
<dbReference type="PROSITE" id="PS50088">
    <property type="entry name" value="ANK_REPEAT"/>
    <property type="match status" value="1"/>
</dbReference>
<dbReference type="InterPro" id="IPR036770">
    <property type="entry name" value="Ankyrin_rpt-contain_sf"/>
</dbReference>
<keyword evidence="2 3" id="KW-0040">ANK repeat</keyword>
<keyword evidence="7" id="KW-1185">Reference proteome</keyword>
<dbReference type="InterPro" id="IPR002110">
    <property type="entry name" value="Ankyrin_rpt"/>
</dbReference>
<feature type="non-terminal residue" evidence="6">
    <location>
        <position position="419"/>
    </location>
</feature>
<dbReference type="SMART" id="SM00248">
    <property type="entry name" value="ANK"/>
    <property type="match status" value="2"/>
</dbReference>